<keyword evidence="2" id="KW-1185">Reference proteome</keyword>
<evidence type="ECO:0000313" key="2">
    <source>
        <dbReference type="Proteomes" id="UP001164250"/>
    </source>
</evidence>
<proteinExistence type="predicted"/>
<reference evidence="2" key="1">
    <citation type="journal article" date="2023" name="G3 (Bethesda)">
        <title>Genome assembly and association tests identify interacting loci associated with vigor, precocity, and sex in interspecific pistachio rootstocks.</title>
        <authorList>
            <person name="Palmer W."/>
            <person name="Jacygrad E."/>
            <person name="Sagayaradj S."/>
            <person name="Cavanaugh K."/>
            <person name="Han R."/>
            <person name="Bertier L."/>
            <person name="Beede B."/>
            <person name="Kafkas S."/>
            <person name="Golino D."/>
            <person name="Preece J."/>
            <person name="Michelmore R."/>
        </authorList>
    </citation>
    <scope>NUCLEOTIDE SEQUENCE [LARGE SCALE GENOMIC DNA]</scope>
</reference>
<dbReference type="EMBL" id="CM047910">
    <property type="protein sequence ID" value="KAJ0075725.1"/>
    <property type="molecule type" value="Genomic_DNA"/>
</dbReference>
<organism evidence="1 2">
    <name type="scientific">Pistacia atlantica</name>
    <dbReference type="NCBI Taxonomy" id="434234"/>
    <lineage>
        <taxon>Eukaryota</taxon>
        <taxon>Viridiplantae</taxon>
        <taxon>Streptophyta</taxon>
        <taxon>Embryophyta</taxon>
        <taxon>Tracheophyta</taxon>
        <taxon>Spermatophyta</taxon>
        <taxon>Magnoliopsida</taxon>
        <taxon>eudicotyledons</taxon>
        <taxon>Gunneridae</taxon>
        <taxon>Pentapetalae</taxon>
        <taxon>rosids</taxon>
        <taxon>malvids</taxon>
        <taxon>Sapindales</taxon>
        <taxon>Anacardiaceae</taxon>
        <taxon>Pistacia</taxon>
    </lineage>
</organism>
<accession>A0ACC0ZRW5</accession>
<evidence type="ECO:0000313" key="1">
    <source>
        <dbReference type="EMBL" id="KAJ0075725.1"/>
    </source>
</evidence>
<name>A0ACC0ZRW5_9ROSI</name>
<gene>
    <name evidence="1" type="ORF">Patl1_34329</name>
</gene>
<comment type="caution">
    <text evidence="1">The sequence shown here is derived from an EMBL/GenBank/DDBJ whole genome shotgun (WGS) entry which is preliminary data.</text>
</comment>
<sequence>MITVRRNIKLSSGRRRLVERAAMARSSHSKYFSIYS</sequence>
<dbReference type="Proteomes" id="UP001164250">
    <property type="component" value="Chromosome 15"/>
</dbReference>
<protein>
    <submittedName>
        <fullName evidence="1">Uncharacterized protein</fullName>
    </submittedName>
</protein>